<dbReference type="OrthoDB" id="5403747at2759"/>
<feature type="compositionally biased region" description="Polar residues" evidence="1">
    <location>
        <begin position="72"/>
        <end position="105"/>
    </location>
</feature>
<evidence type="ECO:0000256" key="1">
    <source>
        <dbReference type="SAM" id="MobiDB-lite"/>
    </source>
</evidence>
<dbReference type="Proteomes" id="UP000054516">
    <property type="component" value="Unassembled WGS sequence"/>
</dbReference>
<proteinExistence type="predicted"/>
<organism evidence="2">
    <name type="scientific">Rosellinia necatrix</name>
    <name type="common">White root-rot fungus</name>
    <dbReference type="NCBI Taxonomy" id="77044"/>
    <lineage>
        <taxon>Eukaryota</taxon>
        <taxon>Fungi</taxon>
        <taxon>Dikarya</taxon>
        <taxon>Ascomycota</taxon>
        <taxon>Pezizomycotina</taxon>
        <taxon>Sordariomycetes</taxon>
        <taxon>Xylariomycetidae</taxon>
        <taxon>Xylariales</taxon>
        <taxon>Xylariaceae</taxon>
        <taxon>Rosellinia</taxon>
    </lineage>
</organism>
<protein>
    <submittedName>
        <fullName evidence="2">Uncharacterized protein</fullName>
    </submittedName>
</protein>
<name>A0A1W2TQ65_ROSNE</name>
<evidence type="ECO:0000313" key="3">
    <source>
        <dbReference type="Proteomes" id="UP000054516"/>
    </source>
</evidence>
<feature type="compositionally biased region" description="Basic residues" evidence="1">
    <location>
        <begin position="107"/>
        <end position="117"/>
    </location>
</feature>
<keyword evidence="3" id="KW-1185">Reference proteome</keyword>
<reference evidence="2" key="1">
    <citation type="submission" date="2016-03" db="EMBL/GenBank/DDBJ databases">
        <title>Draft genome sequence of Rosellinia necatrix.</title>
        <authorList>
            <person name="Kanematsu S."/>
        </authorList>
    </citation>
    <scope>NUCLEOTIDE SEQUENCE [LARGE SCALE GENOMIC DNA]</scope>
    <source>
        <strain evidence="2">W97</strain>
    </source>
</reference>
<dbReference type="AlphaFoldDB" id="A0A1W2TQ65"/>
<feature type="region of interest" description="Disordered" evidence="1">
    <location>
        <begin position="69"/>
        <end position="120"/>
    </location>
</feature>
<dbReference type="STRING" id="77044.A0A1W2TQ65"/>
<dbReference type="EMBL" id="DF977495">
    <property type="protein sequence ID" value="GAP90563.1"/>
    <property type="molecule type" value="Genomic_DNA"/>
</dbReference>
<gene>
    <name evidence="2" type="ORF">SAMD00023353_5000510</name>
</gene>
<evidence type="ECO:0000313" key="2">
    <source>
        <dbReference type="EMBL" id="GAP90563.1"/>
    </source>
</evidence>
<sequence length="160" mass="17213">MASNESPGSNGTADYIAPSAGDTKFFATMFKYLPKNIDIDWDQFAQEMGFKNSEVAKVRCRQIRLKLGLTGAGSSNAPSTPTKSGTTAKSVTPKSVTPKSGNANKVTKPRGKAKVKQPKSFSEVIDEAVNHTVANTLKNEEVAPDYKVAPDIDDDDRAFI</sequence>
<accession>A0A1W2TQ65</accession>